<gene>
    <name evidence="1" type="ORF">QYT958_LOCUS45917</name>
</gene>
<proteinExistence type="predicted"/>
<evidence type="ECO:0000313" key="1">
    <source>
        <dbReference type="EMBL" id="CAF5118707.1"/>
    </source>
</evidence>
<comment type="caution">
    <text evidence="1">The sequence shown here is derived from an EMBL/GenBank/DDBJ whole genome shotgun (WGS) entry which is preliminary data.</text>
</comment>
<dbReference type="EMBL" id="CAJOBR010079034">
    <property type="protein sequence ID" value="CAF5118707.1"/>
    <property type="molecule type" value="Genomic_DNA"/>
</dbReference>
<sequence length="61" mass="7096">ELKRLNSPECYFNYISKELLEKRDKLVQVLKECGMKPVIPDGGYFILADFSEFGLLKHNFA</sequence>
<dbReference type="InterPro" id="IPR015424">
    <property type="entry name" value="PyrdxlP-dep_Trfase"/>
</dbReference>
<accession>A0A822FD01</accession>
<dbReference type="Proteomes" id="UP000663848">
    <property type="component" value="Unassembled WGS sequence"/>
</dbReference>
<reference evidence="1" key="1">
    <citation type="submission" date="2021-02" db="EMBL/GenBank/DDBJ databases">
        <authorList>
            <person name="Nowell W R."/>
        </authorList>
    </citation>
    <scope>NUCLEOTIDE SEQUENCE</scope>
</reference>
<feature type="non-terminal residue" evidence="1">
    <location>
        <position position="1"/>
    </location>
</feature>
<dbReference type="SUPFAM" id="SSF53383">
    <property type="entry name" value="PLP-dependent transferases"/>
    <property type="match status" value="1"/>
</dbReference>
<dbReference type="AlphaFoldDB" id="A0A822FD01"/>
<evidence type="ECO:0000313" key="2">
    <source>
        <dbReference type="Proteomes" id="UP000663848"/>
    </source>
</evidence>
<protein>
    <submittedName>
        <fullName evidence="1">Uncharacterized protein</fullName>
    </submittedName>
</protein>
<dbReference type="Gene3D" id="3.90.1150.10">
    <property type="entry name" value="Aspartate Aminotransferase, domain 1"/>
    <property type="match status" value="1"/>
</dbReference>
<name>A0A822FD01_9BILA</name>
<dbReference type="InterPro" id="IPR015422">
    <property type="entry name" value="PyrdxlP-dep_Trfase_small"/>
</dbReference>
<organism evidence="1 2">
    <name type="scientific">Rotaria socialis</name>
    <dbReference type="NCBI Taxonomy" id="392032"/>
    <lineage>
        <taxon>Eukaryota</taxon>
        <taxon>Metazoa</taxon>
        <taxon>Spiralia</taxon>
        <taxon>Gnathifera</taxon>
        <taxon>Rotifera</taxon>
        <taxon>Eurotatoria</taxon>
        <taxon>Bdelloidea</taxon>
        <taxon>Philodinida</taxon>
        <taxon>Philodinidae</taxon>
        <taxon>Rotaria</taxon>
    </lineage>
</organism>